<proteinExistence type="predicted"/>
<protein>
    <submittedName>
        <fullName evidence="2">Uncharacterized protein</fullName>
    </submittedName>
</protein>
<comment type="caution">
    <text evidence="2">The sequence shown here is derived from an EMBL/GenBank/DDBJ whole genome shotgun (WGS) entry which is preliminary data.</text>
</comment>
<keyword evidence="1" id="KW-0472">Membrane</keyword>
<keyword evidence="1" id="KW-1133">Transmembrane helix</keyword>
<evidence type="ECO:0000313" key="2">
    <source>
        <dbReference type="EMBL" id="MBF0753054.1"/>
    </source>
</evidence>
<evidence type="ECO:0000313" key="3">
    <source>
        <dbReference type="Proteomes" id="UP000647980"/>
    </source>
</evidence>
<gene>
    <name evidence="2" type="ORF">IR135_02120</name>
</gene>
<keyword evidence="3" id="KW-1185">Reference proteome</keyword>
<reference evidence="2 3" key="1">
    <citation type="submission" date="2020-10" db="EMBL/GenBank/DDBJ databases">
        <title>Mouse Oral microbiota.</title>
        <authorList>
            <person name="Joseph S."/>
            <person name="Aduse-Opoku J."/>
        </authorList>
    </citation>
    <scope>NUCLEOTIDE SEQUENCE [LARGE SCALE GENOMIC DNA]</scope>
    <source>
        <strain evidence="2 3">19428wE5_W307</strain>
    </source>
</reference>
<sequence>MVLEFFLMLAVTTAVSIFVNFLNRDDKRMPWSRVFIFVVVFTIVFWGTKYILNMM</sequence>
<feature type="transmembrane region" description="Helical" evidence="1">
    <location>
        <begin position="34"/>
        <end position="52"/>
    </location>
</feature>
<evidence type="ECO:0000256" key="1">
    <source>
        <dbReference type="SAM" id="Phobius"/>
    </source>
</evidence>
<feature type="transmembrane region" description="Helical" evidence="1">
    <location>
        <begin position="6"/>
        <end position="22"/>
    </location>
</feature>
<name>A0ABR9XX66_9STAP</name>
<dbReference type="EMBL" id="JADGLW010000001">
    <property type="protein sequence ID" value="MBF0753054.1"/>
    <property type="molecule type" value="Genomic_DNA"/>
</dbReference>
<dbReference type="RefSeq" id="WP_167753338.1">
    <property type="nucleotide sequence ID" value="NZ_JADGLW010000001.1"/>
</dbReference>
<accession>A0ABR9XX66</accession>
<keyword evidence="1" id="KW-0812">Transmembrane</keyword>
<organism evidence="2 3">
    <name type="scientific">Jeotgalicoccus nanhaiensis</name>
    <dbReference type="NCBI Taxonomy" id="568603"/>
    <lineage>
        <taxon>Bacteria</taxon>
        <taxon>Bacillati</taxon>
        <taxon>Bacillota</taxon>
        <taxon>Bacilli</taxon>
        <taxon>Bacillales</taxon>
        <taxon>Staphylococcaceae</taxon>
        <taxon>Jeotgalicoccus</taxon>
    </lineage>
</organism>
<dbReference type="Proteomes" id="UP000647980">
    <property type="component" value="Unassembled WGS sequence"/>
</dbReference>